<dbReference type="SMART" id="SM00645">
    <property type="entry name" value="Pept_C1"/>
    <property type="match status" value="1"/>
</dbReference>
<evidence type="ECO:0000259" key="3">
    <source>
        <dbReference type="SMART" id="SM00645"/>
    </source>
</evidence>
<dbReference type="InterPro" id="IPR013128">
    <property type="entry name" value="Peptidase_C1A"/>
</dbReference>
<evidence type="ECO:0000256" key="1">
    <source>
        <dbReference type="ARBA" id="ARBA00008455"/>
    </source>
</evidence>
<dbReference type="RefSeq" id="WP_164451151.1">
    <property type="nucleotide sequence ID" value="NZ_JAAIJQ010000008.1"/>
</dbReference>
<dbReference type="SUPFAM" id="SSF54001">
    <property type="entry name" value="Cysteine proteinases"/>
    <property type="match status" value="1"/>
</dbReference>
<dbReference type="InterPro" id="IPR000668">
    <property type="entry name" value="Peptidase_C1A_C"/>
</dbReference>
<proteinExistence type="inferred from homology"/>
<dbReference type="InterPro" id="IPR038765">
    <property type="entry name" value="Papain-like_cys_pep_sf"/>
</dbReference>
<dbReference type="EMBL" id="JAAIJQ010000008">
    <property type="protein sequence ID" value="NEV61102.1"/>
    <property type="molecule type" value="Genomic_DNA"/>
</dbReference>
<comment type="caution">
    <text evidence="4">The sequence shown here is derived from an EMBL/GenBank/DDBJ whole genome shotgun (WGS) entry which is preliminary data.</text>
</comment>
<evidence type="ECO:0000313" key="5">
    <source>
        <dbReference type="Proteomes" id="UP000483379"/>
    </source>
</evidence>
<dbReference type="GO" id="GO:0008234">
    <property type="term" value="F:cysteine-type peptidase activity"/>
    <property type="evidence" value="ECO:0007669"/>
    <property type="project" value="InterPro"/>
</dbReference>
<dbReference type="CDD" id="cd02619">
    <property type="entry name" value="Peptidase_C1"/>
    <property type="match status" value="1"/>
</dbReference>
<dbReference type="AlphaFoldDB" id="A0A6M0JUA3"/>
<reference evidence="4 5" key="1">
    <citation type="submission" date="2020-02" db="EMBL/GenBank/DDBJ databases">
        <title>Genome sequences of Thiorhodococcus mannitoliphagus and Thiorhodococcus minor, purple sulfur photosynthetic bacteria in the gammaproteobacterial family, Chromatiaceae.</title>
        <authorList>
            <person name="Aviles F.A."/>
            <person name="Meyer T.E."/>
            <person name="Kyndt J.A."/>
        </authorList>
    </citation>
    <scope>NUCLEOTIDE SEQUENCE [LARGE SCALE GENOMIC DNA]</scope>
    <source>
        <strain evidence="4 5">DSM 11518</strain>
    </source>
</reference>
<dbReference type="Pfam" id="PF00112">
    <property type="entry name" value="Peptidase_C1"/>
    <property type="match status" value="1"/>
</dbReference>
<feature type="region of interest" description="Disordered" evidence="2">
    <location>
        <begin position="340"/>
        <end position="369"/>
    </location>
</feature>
<dbReference type="PROSITE" id="PS00639">
    <property type="entry name" value="THIOL_PROTEASE_HIS"/>
    <property type="match status" value="1"/>
</dbReference>
<dbReference type="Pfam" id="PF13946">
    <property type="entry name" value="DUF4214"/>
    <property type="match status" value="1"/>
</dbReference>
<feature type="compositionally biased region" description="Polar residues" evidence="2">
    <location>
        <begin position="349"/>
        <end position="364"/>
    </location>
</feature>
<keyword evidence="5" id="KW-1185">Reference proteome</keyword>
<feature type="compositionally biased region" description="Acidic residues" evidence="2">
    <location>
        <begin position="570"/>
        <end position="579"/>
    </location>
</feature>
<dbReference type="GO" id="GO:0006508">
    <property type="term" value="P:proteolysis"/>
    <property type="evidence" value="ECO:0007669"/>
    <property type="project" value="InterPro"/>
</dbReference>
<dbReference type="CDD" id="cd11304">
    <property type="entry name" value="Cadherin_repeat"/>
    <property type="match status" value="1"/>
</dbReference>
<comment type="similarity">
    <text evidence="1">Belongs to the peptidase C1 family.</text>
</comment>
<accession>A0A6M0JUA3</accession>
<dbReference type="InterPro" id="IPR025282">
    <property type="entry name" value="DUF4214"/>
</dbReference>
<evidence type="ECO:0000256" key="2">
    <source>
        <dbReference type="SAM" id="MobiDB-lite"/>
    </source>
</evidence>
<dbReference type="InterPro" id="IPR025660">
    <property type="entry name" value="Pept_his_AS"/>
</dbReference>
<dbReference type="Pfam" id="PF17963">
    <property type="entry name" value="Big_9"/>
    <property type="match status" value="1"/>
</dbReference>
<dbReference type="Proteomes" id="UP000483379">
    <property type="component" value="Unassembled WGS sequence"/>
</dbReference>
<dbReference type="InterPro" id="IPR013783">
    <property type="entry name" value="Ig-like_fold"/>
</dbReference>
<name>A0A6M0JUA3_9GAMM</name>
<organism evidence="4 5">
    <name type="scientific">Thiorhodococcus minor</name>
    <dbReference type="NCBI Taxonomy" id="57489"/>
    <lineage>
        <taxon>Bacteria</taxon>
        <taxon>Pseudomonadati</taxon>
        <taxon>Pseudomonadota</taxon>
        <taxon>Gammaproteobacteria</taxon>
        <taxon>Chromatiales</taxon>
        <taxon>Chromatiaceae</taxon>
        <taxon>Thiorhodococcus</taxon>
    </lineage>
</organism>
<gene>
    <name evidence="4" type="ORF">G3446_04165</name>
</gene>
<protein>
    <submittedName>
        <fullName evidence="4">DUF4214 domain-containing protein</fullName>
    </submittedName>
</protein>
<feature type="region of interest" description="Disordered" evidence="2">
    <location>
        <begin position="564"/>
        <end position="589"/>
    </location>
</feature>
<evidence type="ECO:0000313" key="4">
    <source>
        <dbReference type="EMBL" id="NEV61102.1"/>
    </source>
</evidence>
<dbReference type="PANTHER" id="PTHR12411">
    <property type="entry name" value="CYSTEINE PROTEASE FAMILY C1-RELATED"/>
    <property type="match status" value="1"/>
</dbReference>
<dbReference type="Gene3D" id="3.90.70.10">
    <property type="entry name" value="Cysteine proteinases"/>
    <property type="match status" value="1"/>
</dbReference>
<sequence length="947" mass="102058">MAFLLISTLMVSVAQGQGIFSQTDTLAEVNRNTVWRVAEIYVATMGYAPDDEGLQYWVGNIQSGGWQPVTVAQSFFDQPLVKEKYPDSLGYGALIDALYQNIFGRAADDEGRAYWLAELESGTRMRNEMIIALIEGGWANPDAAEDMERFGNRIQVAIAFAEAQGERGIVYSALSSDVQQSLRQAGTDVLAGVSSDPATRDAAIAQIDGLLDAVVGGNTPPVASDLSVQADLAIPLVQIDLIASDADNDTLSYLLVSEDDGAGYQDAYVGPESGRLYANLDGSGQSFALTYRVSDGLAYSQPATVSVTVVTDAEDRNTGDEGVDPLDYGQFPIINPYGDLSGAPGDTPQLPSSVDLSSSFPTPGNQGGQGSCVGWSTAYALKSYQERVEINWELNRQDHLFSPAFVYNQIKVGGCDAGSRISDALELFRATGAATWDKMPYTDTECSTQPSSEALQQAAGFKIASWGRLQGNDSIKAELANHRPVVIGIPAYDSLMNLSGPDSVYNTLSGTNRGGHAVTIVGYDDNSYGGAFKVINSWGTGWGDNGYFWLTYDLGRQGVIQQAYSAQDAENQDDPEPVDPEPPPSSAPNLEIMSWTADYDPSPGGQGELQWRVANTGSEPAPAGAYVNLMLSENADISSGDIFVVYEQIPFDLDPGSAAYRDEGNTIGFSFPDTLAPGTYYMALWVDDLNWVEESNEDDNISFGTDLISITSNLPDLVIQYWYAEWDWAGQGAFLYEVVNSGQSPSAAGWDINLVVTPDEVLGNGNDYFLFYEDVPYELYPGEYVYRDEGNSASFDMSSLPAGVYYMAAWADDLNEVSESNERNNTSWGWGPITWGWGQTASEQSGLLDAVTPPTSRFQTSERSCMLNGKNLSEKPIALRQVEIVATPSGGGVMRLVEGAKAALTESAPITRPDVSATQALRPLKTIESHDIGIFPVATEIPMPGTD</sequence>
<dbReference type="Gene3D" id="2.60.40.10">
    <property type="entry name" value="Immunoglobulins"/>
    <property type="match status" value="2"/>
</dbReference>
<feature type="domain" description="Peptidase C1A papain C-terminal" evidence="3">
    <location>
        <begin position="350"/>
        <end position="567"/>
    </location>
</feature>